<keyword evidence="2" id="KW-1185">Reference proteome</keyword>
<evidence type="ECO:0000313" key="2">
    <source>
        <dbReference type="Proteomes" id="UP001501153"/>
    </source>
</evidence>
<reference evidence="2" key="1">
    <citation type="journal article" date="2019" name="Int. J. Syst. Evol. Microbiol.">
        <title>The Global Catalogue of Microorganisms (GCM) 10K type strain sequencing project: providing services to taxonomists for standard genome sequencing and annotation.</title>
        <authorList>
            <consortium name="The Broad Institute Genomics Platform"/>
            <consortium name="The Broad Institute Genome Sequencing Center for Infectious Disease"/>
            <person name="Wu L."/>
            <person name="Ma J."/>
        </authorList>
    </citation>
    <scope>NUCLEOTIDE SEQUENCE [LARGE SCALE GENOMIC DNA]</scope>
    <source>
        <strain evidence="2">JCM 17923</strain>
    </source>
</reference>
<evidence type="ECO:0000313" key="1">
    <source>
        <dbReference type="EMBL" id="GAA4356550.1"/>
    </source>
</evidence>
<accession>A0ABP8ID63</accession>
<name>A0ABP8ID63_9BACT</name>
<dbReference type="Proteomes" id="UP001501153">
    <property type="component" value="Unassembled WGS sequence"/>
</dbReference>
<gene>
    <name evidence="1" type="ORF">GCM10023185_20420</name>
</gene>
<sequence>MLLVLPAWQRCFRPCLRKQPPPVRRLNGAQHIAYTSVVVMGLGSGPTGLTIIKLT</sequence>
<organism evidence="1 2">
    <name type="scientific">Hymenobacter saemangeumensis</name>
    <dbReference type="NCBI Taxonomy" id="1084522"/>
    <lineage>
        <taxon>Bacteria</taxon>
        <taxon>Pseudomonadati</taxon>
        <taxon>Bacteroidota</taxon>
        <taxon>Cytophagia</taxon>
        <taxon>Cytophagales</taxon>
        <taxon>Hymenobacteraceae</taxon>
        <taxon>Hymenobacter</taxon>
    </lineage>
</organism>
<proteinExistence type="predicted"/>
<dbReference type="EMBL" id="BAABGZ010000020">
    <property type="protein sequence ID" value="GAA4356550.1"/>
    <property type="molecule type" value="Genomic_DNA"/>
</dbReference>
<comment type="caution">
    <text evidence="1">The sequence shown here is derived from an EMBL/GenBank/DDBJ whole genome shotgun (WGS) entry which is preliminary data.</text>
</comment>
<protein>
    <submittedName>
        <fullName evidence="1">Uncharacterized protein</fullName>
    </submittedName>
</protein>